<dbReference type="InterPro" id="IPR050219">
    <property type="entry name" value="DnaG_primase"/>
</dbReference>
<dbReference type="InterPro" id="IPR006171">
    <property type="entry name" value="TOPRIM_dom"/>
</dbReference>
<dbReference type="Pfam" id="PF08275">
    <property type="entry name" value="DNAG_N"/>
    <property type="match status" value="1"/>
</dbReference>
<evidence type="ECO:0000256" key="11">
    <source>
        <dbReference type="ARBA" id="ARBA00023163"/>
    </source>
</evidence>
<evidence type="ECO:0000256" key="12">
    <source>
        <dbReference type="HAMAP-Rule" id="MF_00974"/>
    </source>
</evidence>
<evidence type="ECO:0000256" key="4">
    <source>
        <dbReference type="ARBA" id="ARBA00022695"/>
    </source>
</evidence>
<dbReference type="EMBL" id="BLVP01000001">
    <property type="protein sequence ID" value="GFM35579.1"/>
    <property type="molecule type" value="Genomic_DNA"/>
</dbReference>
<keyword evidence="1 12" id="KW-0240">DNA-directed RNA polymerase</keyword>
<keyword evidence="18" id="KW-1185">Reference proteome</keyword>
<dbReference type="GO" id="GO:0005737">
    <property type="term" value="C:cytoplasm"/>
    <property type="evidence" value="ECO:0007669"/>
    <property type="project" value="TreeGrafter"/>
</dbReference>
<dbReference type="SUPFAM" id="SSF57783">
    <property type="entry name" value="Zinc beta-ribbon"/>
    <property type="match status" value="1"/>
</dbReference>
<dbReference type="HAMAP" id="MF_00974">
    <property type="entry name" value="DNA_primase_DnaG"/>
    <property type="match status" value="1"/>
</dbReference>
<dbReference type="InterPro" id="IPR036977">
    <property type="entry name" value="DNA_primase_Znf_CHC2"/>
</dbReference>
<dbReference type="Gene3D" id="3.40.1360.10">
    <property type="match status" value="1"/>
</dbReference>
<feature type="domain" description="Toprim" evidence="16">
    <location>
        <begin position="264"/>
        <end position="345"/>
    </location>
</feature>
<feature type="region of interest" description="Disordered" evidence="15">
    <location>
        <begin position="425"/>
        <end position="537"/>
    </location>
</feature>
<dbReference type="AlphaFoldDB" id="A0A7J0BPK4"/>
<dbReference type="GO" id="GO:0008270">
    <property type="term" value="F:zinc ion binding"/>
    <property type="evidence" value="ECO:0007669"/>
    <property type="project" value="UniProtKB-UniRule"/>
</dbReference>
<evidence type="ECO:0000259" key="16">
    <source>
        <dbReference type="PROSITE" id="PS50880"/>
    </source>
</evidence>
<comment type="similarity">
    <text evidence="12 13">Belongs to the DnaG primase family.</text>
</comment>
<dbReference type="NCBIfam" id="TIGR01391">
    <property type="entry name" value="dnaG"/>
    <property type="match status" value="1"/>
</dbReference>
<evidence type="ECO:0000256" key="10">
    <source>
        <dbReference type="ARBA" id="ARBA00023125"/>
    </source>
</evidence>
<sequence>MQMSARDQSVVREIKARLNLADLARRYMELRQVSGRWKGLCPFHQEKTPSFSINEQEGFYYCFGCHASGDLIDFYCRVNGLEFREALEQLAEEAGVELQEYRPDPKVQLERGLRRQCLHMYAVARDHFRDNLARPDGEDCRKYIERRALAPHIVESFELGWAPDAWQSLSDALRREEYSPEQGVEAGLLSRNERGRIFDRFRGRLIFPIKDLSGQVIAFGGRIIIADPEKEQAKYINSSDTPIYKKGEHLYGLFQARRAISARRRALLTEGYMDVLSLHQYGYDNACGVLGTALTPEQVKRLGGFCSSIDLIFDGDEAGRKAALKSCEMILGRGMQCRVVLMPEGEDVDSLLQRDGTGAFEQLLNSAPDGLDYCMGVVAQLAPREVLDWVKRFLDSLAQPELCSFYISRLASGLGLDETELRATIAPARRTQQPQRYAQKPGQGTGHGHAPGGNPVSARYGMENGPGWHPDRTGGAAGAGYNQGYQSGRQSGQPFGPKSGPKSGQKYDQNSGRASGGYGTYRSKDRRTPYPQPPAVRPSLAVPLEETVLQFLVRHPHLQAVLEEHGGRELLQSPWAERLWEAVVEHGAGDVALYLTGKEKEFWIRHRMETSMPAEKEQEELHDVCGFLDRNRRQQQGQSLVAAMRHMKQGGEPDADLELLRVLNESLGRSNGEY</sequence>
<comment type="subunit">
    <text evidence="12">Monomer. Interacts with DnaB.</text>
</comment>
<dbReference type="GO" id="GO:0000428">
    <property type="term" value="C:DNA-directed RNA polymerase complex"/>
    <property type="evidence" value="ECO:0007669"/>
    <property type="project" value="UniProtKB-KW"/>
</dbReference>
<dbReference type="CDD" id="cd03364">
    <property type="entry name" value="TOPRIM_DnaG_primases"/>
    <property type="match status" value="1"/>
</dbReference>
<evidence type="ECO:0000256" key="7">
    <source>
        <dbReference type="ARBA" id="ARBA00022771"/>
    </source>
</evidence>
<dbReference type="PIRSF" id="PIRSF002811">
    <property type="entry name" value="DnaG"/>
    <property type="match status" value="1"/>
</dbReference>
<dbReference type="Pfam" id="PF13155">
    <property type="entry name" value="Toprim_2"/>
    <property type="match status" value="1"/>
</dbReference>
<comment type="domain">
    <text evidence="12">Contains an N-terminal zinc-binding domain, a central core domain that contains the primase activity, and a C-terminal DnaB-binding domain.</text>
</comment>
<dbReference type="InterPro" id="IPR002694">
    <property type="entry name" value="Znf_CHC2"/>
</dbReference>
<dbReference type="InterPro" id="IPR006295">
    <property type="entry name" value="DNA_primase_DnaG"/>
</dbReference>
<evidence type="ECO:0000256" key="5">
    <source>
        <dbReference type="ARBA" id="ARBA00022705"/>
    </source>
</evidence>
<dbReference type="Proteomes" id="UP000503820">
    <property type="component" value="Unassembled WGS sequence"/>
</dbReference>
<keyword evidence="4 12" id="KW-0548">Nucleotidyltransferase</keyword>
<keyword evidence="9" id="KW-0460">Magnesium</keyword>
<keyword evidence="10 12" id="KW-0238">DNA-binding</keyword>
<dbReference type="GO" id="GO:0003677">
    <property type="term" value="F:DNA binding"/>
    <property type="evidence" value="ECO:0007669"/>
    <property type="project" value="UniProtKB-KW"/>
</dbReference>
<comment type="cofactor">
    <cofactor evidence="12 13 14">
        <name>Zn(2+)</name>
        <dbReference type="ChEBI" id="CHEBI:29105"/>
    </cofactor>
    <text evidence="12 13 14">Binds 1 zinc ion per monomer.</text>
</comment>
<reference evidence="17 18" key="1">
    <citation type="submission" date="2020-05" db="EMBL/GenBank/DDBJ databases">
        <title>Draft genome sequence of Desulfovibrio psychrotolerans JS1T.</title>
        <authorList>
            <person name="Ueno A."/>
            <person name="Tamazawa S."/>
            <person name="Tamamura S."/>
            <person name="Murakami T."/>
            <person name="Kiyama T."/>
            <person name="Inomata H."/>
            <person name="Amano Y."/>
            <person name="Miyakawa K."/>
            <person name="Tamaki H."/>
            <person name="Naganuma T."/>
            <person name="Kaneko K."/>
        </authorList>
    </citation>
    <scope>NUCLEOTIDE SEQUENCE [LARGE SCALE GENOMIC DNA]</scope>
    <source>
        <strain evidence="17 18">JS1</strain>
    </source>
</reference>
<dbReference type="PANTHER" id="PTHR30313">
    <property type="entry name" value="DNA PRIMASE"/>
    <property type="match status" value="1"/>
</dbReference>
<dbReference type="PROSITE" id="PS50880">
    <property type="entry name" value="TOPRIM"/>
    <property type="match status" value="1"/>
</dbReference>
<evidence type="ECO:0000256" key="9">
    <source>
        <dbReference type="ARBA" id="ARBA00022842"/>
    </source>
</evidence>
<comment type="function">
    <text evidence="12 13">RNA polymerase that catalyzes the synthesis of short RNA molecules used as primers for DNA polymerase during DNA replication.</text>
</comment>
<keyword evidence="7 12" id="KW-0863">Zinc-finger</keyword>
<evidence type="ECO:0000256" key="15">
    <source>
        <dbReference type="SAM" id="MobiDB-lite"/>
    </source>
</evidence>
<evidence type="ECO:0000256" key="6">
    <source>
        <dbReference type="ARBA" id="ARBA00022723"/>
    </source>
</evidence>
<dbReference type="FunFam" id="3.90.580.10:FF:000001">
    <property type="entry name" value="DNA primase"/>
    <property type="match status" value="1"/>
</dbReference>
<dbReference type="PANTHER" id="PTHR30313:SF2">
    <property type="entry name" value="DNA PRIMASE"/>
    <property type="match status" value="1"/>
</dbReference>
<dbReference type="InterPro" id="IPR034151">
    <property type="entry name" value="TOPRIM_DnaG_bac"/>
</dbReference>
<feature type="compositionally biased region" description="Polar residues" evidence="15">
    <location>
        <begin position="483"/>
        <end position="493"/>
    </location>
</feature>
<organism evidence="17 18">
    <name type="scientific">Desulfovibrio psychrotolerans</name>
    <dbReference type="NCBI Taxonomy" id="415242"/>
    <lineage>
        <taxon>Bacteria</taxon>
        <taxon>Pseudomonadati</taxon>
        <taxon>Thermodesulfobacteriota</taxon>
        <taxon>Desulfovibrionia</taxon>
        <taxon>Desulfovibrionales</taxon>
        <taxon>Desulfovibrionaceae</taxon>
        <taxon>Desulfovibrio</taxon>
    </lineage>
</organism>
<name>A0A7J0BPK4_9BACT</name>
<dbReference type="InterPro" id="IPR030846">
    <property type="entry name" value="DnaG_bac"/>
</dbReference>
<dbReference type="InterPro" id="IPR013264">
    <property type="entry name" value="DNAG_N"/>
</dbReference>
<dbReference type="GO" id="GO:0003899">
    <property type="term" value="F:DNA-directed RNA polymerase activity"/>
    <property type="evidence" value="ECO:0007669"/>
    <property type="project" value="UniProtKB-UniRule"/>
</dbReference>
<keyword evidence="6 12" id="KW-0479">Metal-binding</keyword>
<accession>A0A7J0BPK4</accession>
<dbReference type="SUPFAM" id="SSF56731">
    <property type="entry name" value="DNA primase core"/>
    <property type="match status" value="1"/>
</dbReference>
<evidence type="ECO:0000256" key="8">
    <source>
        <dbReference type="ARBA" id="ARBA00022833"/>
    </source>
</evidence>
<evidence type="ECO:0000256" key="1">
    <source>
        <dbReference type="ARBA" id="ARBA00022478"/>
    </source>
</evidence>
<evidence type="ECO:0000256" key="2">
    <source>
        <dbReference type="ARBA" id="ARBA00022515"/>
    </source>
</evidence>
<gene>
    <name evidence="12" type="primary">dnaG</name>
    <name evidence="17" type="ORF">DSM19430T_02630</name>
</gene>
<comment type="caution">
    <text evidence="17">The sequence shown here is derived from an EMBL/GenBank/DDBJ whole genome shotgun (WGS) entry which is preliminary data.</text>
</comment>
<evidence type="ECO:0000313" key="17">
    <source>
        <dbReference type="EMBL" id="GFM35579.1"/>
    </source>
</evidence>
<dbReference type="SMART" id="SM00493">
    <property type="entry name" value="TOPRIM"/>
    <property type="match status" value="1"/>
</dbReference>
<evidence type="ECO:0000256" key="13">
    <source>
        <dbReference type="PIRNR" id="PIRNR002811"/>
    </source>
</evidence>
<dbReference type="Gene3D" id="3.90.980.10">
    <property type="entry name" value="DNA primase, catalytic core, N-terminal domain"/>
    <property type="match status" value="1"/>
</dbReference>
<evidence type="ECO:0000256" key="3">
    <source>
        <dbReference type="ARBA" id="ARBA00022679"/>
    </source>
</evidence>
<feature type="zinc finger region" description="CHC2-type" evidence="12 14">
    <location>
        <begin position="41"/>
        <end position="65"/>
    </location>
</feature>
<dbReference type="GO" id="GO:0006269">
    <property type="term" value="P:DNA replication, synthesis of primer"/>
    <property type="evidence" value="ECO:0007669"/>
    <property type="project" value="UniProtKB-UniRule"/>
</dbReference>
<keyword evidence="11 12" id="KW-0804">Transcription</keyword>
<evidence type="ECO:0000313" key="18">
    <source>
        <dbReference type="Proteomes" id="UP000503820"/>
    </source>
</evidence>
<keyword evidence="8 12" id="KW-0862">Zinc</keyword>
<dbReference type="InterPro" id="IPR037068">
    <property type="entry name" value="DNA_primase_core_N_sf"/>
</dbReference>
<dbReference type="Pfam" id="PF01807">
    <property type="entry name" value="Zn_ribbon_DnaG"/>
    <property type="match status" value="1"/>
</dbReference>
<proteinExistence type="inferred from homology"/>
<comment type="catalytic activity">
    <reaction evidence="12">
        <text>ssDNA + n NTP = ssDNA/pppN(pN)n-1 hybrid + (n-1) diphosphate.</text>
        <dbReference type="EC" id="2.7.7.101"/>
    </reaction>
</comment>
<dbReference type="Gene3D" id="3.90.580.10">
    <property type="entry name" value="Zinc finger, CHC2-type domain"/>
    <property type="match status" value="1"/>
</dbReference>
<dbReference type="EC" id="2.7.7.101" evidence="12"/>
<dbReference type="SMART" id="SM00400">
    <property type="entry name" value="ZnF_CHCC"/>
    <property type="match status" value="1"/>
</dbReference>
<dbReference type="GO" id="GO:1990077">
    <property type="term" value="C:primosome complex"/>
    <property type="evidence" value="ECO:0007669"/>
    <property type="project" value="UniProtKB-KW"/>
</dbReference>
<keyword evidence="5 12" id="KW-0235">DNA replication</keyword>
<protein>
    <recommendedName>
        <fullName evidence="12 13">DNA primase</fullName>
        <ecNumber evidence="12">2.7.7.101</ecNumber>
    </recommendedName>
</protein>
<keyword evidence="2 12" id="KW-0639">Primosome</keyword>
<evidence type="ECO:0000256" key="14">
    <source>
        <dbReference type="PIRSR" id="PIRSR002811-1"/>
    </source>
</evidence>
<keyword evidence="3 12" id="KW-0808">Transferase</keyword>